<accession>A0ABU1YMF6</accession>
<organism evidence="1 2">
    <name type="scientific">Roseateles saccharophilus</name>
    <name type="common">Pseudomonas saccharophila</name>
    <dbReference type="NCBI Taxonomy" id="304"/>
    <lineage>
        <taxon>Bacteria</taxon>
        <taxon>Pseudomonadati</taxon>
        <taxon>Pseudomonadota</taxon>
        <taxon>Betaproteobacteria</taxon>
        <taxon>Burkholderiales</taxon>
        <taxon>Sphaerotilaceae</taxon>
        <taxon>Roseateles</taxon>
    </lineage>
</organism>
<comment type="caution">
    <text evidence="1">The sequence shown here is derived from an EMBL/GenBank/DDBJ whole genome shotgun (WGS) entry which is preliminary data.</text>
</comment>
<protein>
    <submittedName>
        <fullName evidence="1">Polar amino acid transport system substrate-binding protein</fullName>
    </submittedName>
</protein>
<dbReference type="Proteomes" id="UP001180453">
    <property type="component" value="Unassembled WGS sequence"/>
</dbReference>
<evidence type="ECO:0000313" key="1">
    <source>
        <dbReference type="EMBL" id="MDR7269923.1"/>
    </source>
</evidence>
<sequence length="263" mass="29922">MNEAAMSASNPGLGRRRLLIAGGLSLLARSGHANSEVVLYAYHLKPPYLEDLEHRQGLYFELAELLGLRTPGIRFRTEYLPRRRLEADLEGGRLHGLVIGVNPVWFKDAQRSRYLWSAAFMHDTDVVVSLHKQPVLYNGPDSLAGLNIALPRGYYYYGVDELVQAGKARRTDCEGEESALMMMVLGRVQATIITRRTLYAFLARRPGLRGQFHVALQPHDEYERFILVPQEFAEVLKPLNDALHVLARDPGWQARLQERTLYR</sequence>
<dbReference type="Gene3D" id="3.40.190.10">
    <property type="entry name" value="Periplasmic binding protein-like II"/>
    <property type="match status" value="2"/>
</dbReference>
<dbReference type="SUPFAM" id="SSF53850">
    <property type="entry name" value="Periplasmic binding protein-like II"/>
    <property type="match status" value="1"/>
</dbReference>
<evidence type="ECO:0000313" key="2">
    <source>
        <dbReference type="Proteomes" id="UP001180453"/>
    </source>
</evidence>
<gene>
    <name evidence="1" type="ORF">J2X20_002581</name>
</gene>
<reference evidence="1 2" key="1">
    <citation type="submission" date="2023-07" db="EMBL/GenBank/DDBJ databases">
        <title>Sorghum-associated microbial communities from plants grown in Nebraska, USA.</title>
        <authorList>
            <person name="Schachtman D."/>
        </authorList>
    </citation>
    <scope>NUCLEOTIDE SEQUENCE [LARGE SCALE GENOMIC DNA]</scope>
    <source>
        <strain evidence="1 2">BE314</strain>
    </source>
</reference>
<name>A0ABU1YMF6_ROSSA</name>
<proteinExistence type="predicted"/>
<keyword evidence="2" id="KW-1185">Reference proteome</keyword>
<dbReference type="EMBL" id="JAVDXU010000002">
    <property type="protein sequence ID" value="MDR7269923.1"/>
    <property type="molecule type" value="Genomic_DNA"/>
</dbReference>
<dbReference type="RefSeq" id="WP_310265298.1">
    <property type="nucleotide sequence ID" value="NZ_JAVDXU010000002.1"/>
</dbReference>